<keyword evidence="2" id="KW-0732">Signal</keyword>
<organism evidence="3 4">
    <name type="scientific">Paraflavitalea soli</name>
    <dbReference type="NCBI Taxonomy" id="2315862"/>
    <lineage>
        <taxon>Bacteria</taxon>
        <taxon>Pseudomonadati</taxon>
        <taxon>Bacteroidota</taxon>
        <taxon>Chitinophagia</taxon>
        <taxon>Chitinophagales</taxon>
        <taxon>Chitinophagaceae</taxon>
        <taxon>Paraflavitalea</taxon>
    </lineage>
</organism>
<feature type="region of interest" description="Disordered" evidence="1">
    <location>
        <begin position="727"/>
        <end position="770"/>
    </location>
</feature>
<sequence length="975" mass="111605">MRKLLLAFFIIHCWTIHIYAAPVDHSRAFHEKDNQWQLFRSHFKYHIQLIAIKKYDDNSVNIILSEPPNRVKQADIESIIQPFRASLEIKPWPIGVDGFVKDVVISANALTPFQLNNLLAELHEIIFLTSYKAVFLNLDSLPAITPLHNLNYQVTASELNKWFITDNEPFVFADNNNARLTIRQIIASRLQGEYFSYSKAFVLWVMPSGQNISSQQKVIRQFSLDADLIIGAVYGNNTLVVIGRKRKESVYALPPLRTESVLMLAAANKTELAQSYERNSLFAGKMTNLKDWAPIYLSKELINTEYGSLLNITDQMLKSWSQMNRIQYDNFPYPYPGGWPYNRTMFDEIGSSSLTYNWNTRGVGYAVKTGNLQIYAVNRTGSLPVSYFPDSSEVNPNLARYEESAYKYFSGLNDPNLVKVGQYTFLYQIFKAFNIIAAENNITPVQEPKDVLTEPTVRLLKDIIRLDAVTISKRAMINPDQCVELVKILRAYYFNYGETGLREIAKQANDREALFRIDKIYFRLVKLLKEKEALRIERNSYKEPYNSIVREHNVLGHNLHRTYYQEQQRLKLWARLDSFDRIIMPMDIDLGRMDNEAEKLANEADLRLALSTKILQQINLIATLTDQDERLTDSIEKVYAQSHAAVNNNTWIKTPSIVISRDTLDFRMEGGHNIDAAIDNFVLDAATPKGRINLVTVNGKRMIKINPADLSRVNPSFQKDLRYANSRTATSTAQKDLQGSFANNPPPPPRNVDDVFGSADPNDGYDPKQGIGWVYEEKRTKSKALLIGKTEDGYFTVNNKKTATCFNIREALEDHLRNQPEAEVVVEFANFEPEEAAYFTQNISSRFTSAQRRSWKIYKRKAEAITAREYDFDKKTIEQLDNGHIRITIPKKDPSPNIFVDMVGVVKNRFQQAKSTIDQVFKVSKTKPEDDIITNLIKEFKTAGIPLSKIIVSIDDCSFCIIIQCCKEEANKGKS</sequence>
<dbReference type="KEGG" id="pseg:D3H65_04075"/>
<feature type="signal peptide" evidence="2">
    <location>
        <begin position="1"/>
        <end position="20"/>
    </location>
</feature>
<dbReference type="AlphaFoldDB" id="A0A3B7MJ87"/>
<name>A0A3B7MJ87_9BACT</name>
<reference evidence="3 4" key="1">
    <citation type="submission" date="2018-09" db="EMBL/GenBank/DDBJ databases">
        <title>Genome sequencing of strain 6GH32-13.</title>
        <authorList>
            <person name="Weon H.-Y."/>
            <person name="Heo J."/>
            <person name="Kwon S.-W."/>
        </authorList>
    </citation>
    <scope>NUCLEOTIDE SEQUENCE [LARGE SCALE GENOMIC DNA]</scope>
    <source>
        <strain evidence="3 4">5GH32-13</strain>
    </source>
</reference>
<dbReference type="OrthoDB" id="9204582at2"/>
<evidence type="ECO:0000256" key="1">
    <source>
        <dbReference type="SAM" id="MobiDB-lite"/>
    </source>
</evidence>
<protein>
    <submittedName>
        <fullName evidence="3">Uncharacterized protein</fullName>
    </submittedName>
</protein>
<proteinExistence type="predicted"/>
<feature type="chain" id="PRO_5017666616" evidence="2">
    <location>
        <begin position="21"/>
        <end position="975"/>
    </location>
</feature>
<dbReference type="EMBL" id="CP032157">
    <property type="protein sequence ID" value="AXY73200.1"/>
    <property type="molecule type" value="Genomic_DNA"/>
</dbReference>
<accession>A0A3B7MJ87</accession>
<dbReference type="RefSeq" id="WP_119049038.1">
    <property type="nucleotide sequence ID" value="NZ_CP032157.1"/>
</dbReference>
<evidence type="ECO:0000256" key="2">
    <source>
        <dbReference type="SAM" id="SignalP"/>
    </source>
</evidence>
<evidence type="ECO:0000313" key="3">
    <source>
        <dbReference type="EMBL" id="AXY73200.1"/>
    </source>
</evidence>
<gene>
    <name evidence="3" type="ORF">D3H65_04075</name>
</gene>
<evidence type="ECO:0000313" key="4">
    <source>
        <dbReference type="Proteomes" id="UP000263900"/>
    </source>
</evidence>
<keyword evidence="4" id="KW-1185">Reference proteome</keyword>
<feature type="compositionally biased region" description="Polar residues" evidence="1">
    <location>
        <begin position="727"/>
        <end position="742"/>
    </location>
</feature>
<dbReference type="Proteomes" id="UP000263900">
    <property type="component" value="Chromosome"/>
</dbReference>